<name>A0ABN8JZE8_9HYPH</name>
<dbReference type="Proteomes" id="UP001153050">
    <property type="component" value="Unassembled WGS sequence"/>
</dbReference>
<sequence length="166" mass="18401">MMSTVISPRTAAHSFIGGIPTSTGLLADILPLGTTKPHEQVYPVHACQLGDDIVACGHFTTPILVDSRNHILLDGHNQPWVLSKRIRARFIPAILSDYDKDSLISVTSWRDGIVVDGSLVRDAALSGRLLECKMSRHRFKIGLIRTALTGLNKGLLYYTDERRREI</sequence>
<dbReference type="EMBL" id="CAKXZT010000126">
    <property type="protein sequence ID" value="CAH2402336.1"/>
    <property type="molecule type" value="Genomic_DNA"/>
</dbReference>
<accession>A0ABN8JZE8</accession>
<evidence type="ECO:0000313" key="2">
    <source>
        <dbReference type="Proteomes" id="UP001153050"/>
    </source>
</evidence>
<dbReference type="Gene3D" id="3.90.1530.10">
    <property type="entry name" value="Conserved hypothetical protein from pyrococcus furiosus pfu- 392566-001, ParB domain"/>
    <property type="match status" value="1"/>
</dbReference>
<organism evidence="1 2">
    <name type="scientific">Mesorhizobium escarrei</name>
    <dbReference type="NCBI Taxonomy" id="666018"/>
    <lineage>
        <taxon>Bacteria</taxon>
        <taxon>Pseudomonadati</taxon>
        <taxon>Pseudomonadota</taxon>
        <taxon>Alphaproteobacteria</taxon>
        <taxon>Hyphomicrobiales</taxon>
        <taxon>Phyllobacteriaceae</taxon>
        <taxon>Mesorhizobium</taxon>
    </lineage>
</organism>
<gene>
    <name evidence="1" type="ORF">MES5069_310072</name>
</gene>
<comment type="caution">
    <text evidence="1">The sequence shown here is derived from an EMBL/GenBank/DDBJ whole genome shotgun (WGS) entry which is preliminary data.</text>
</comment>
<keyword evidence="2" id="KW-1185">Reference proteome</keyword>
<proteinExistence type="predicted"/>
<dbReference type="InterPro" id="IPR036086">
    <property type="entry name" value="ParB/Sulfiredoxin_sf"/>
</dbReference>
<evidence type="ECO:0008006" key="3">
    <source>
        <dbReference type="Google" id="ProtNLM"/>
    </source>
</evidence>
<protein>
    <recommendedName>
        <fullName evidence="3">Hedgehog/Intein (Hint) domain-containing protein</fullName>
    </recommendedName>
</protein>
<reference evidence="1 2" key="1">
    <citation type="submission" date="2022-03" db="EMBL/GenBank/DDBJ databases">
        <authorList>
            <person name="Brunel B."/>
        </authorList>
    </citation>
    <scope>NUCLEOTIDE SEQUENCE [LARGE SCALE GENOMIC DNA]</scope>
    <source>
        <strain evidence="1">STM5069sample</strain>
    </source>
</reference>
<dbReference type="SUPFAM" id="SSF110849">
    <property type="entry name" value="ParB/Sulfiredoxin"/>
    <property type="match status" value="1"/>
</dbReference>
<evidence type="ECO:0000313" key="1">
    <source>
        <dbReference type="EMBL" id="CAH2402336.1"/>
    </source>
</evidence>